<dbReference type="GeneID" id="18167559"/>
<feature type="domain" description="Helicase C-terminal" evidence="5">
    <location>
        <begin position="889"/>
        <end position="1032"/>
    </location>
</feature>
<protein>
    <submittedName>
        <fullName evidence="6">SNF2 family helicase</fullName>
    </submittedName>
</protein>
<dbReference type="InterPro" id="IPR000330">
    <property type="entry name" value="SNF2_N"/>
</dbReference>
<evidence type="ECO:0000256" key="4">
    <source>
        <dbReference type="SAM" id="MobiDB-lite"/>
    </source>
</evidence>
<evidence type="ECO:0000313" key="6">
    <source>
        <dbReference type="EMBL" id="EGX91383.1"/>
    </source>
</evidence>
<gene>
    <name evidence="6" type="ORF">CCM_05541</name>
</gene>
<reference evidence="6 7" key="1">
    <citation type="journal article" date="2011" name="Genome Biol.">
        <title>Genome sequence of the insect pathogenic fungus Cordyceps militaris, a valued traditional Chinese medicine.</title>
        <authorList>
            <person name="Zheng P."/>
            <person name="Xia Y."/>
            <person name="Xiao G."/>
            <person name="Xiong C."/>
            <person name="Hu X."/>
            <person name="Zhang S."/>
            <person name="Zheng H."/>
            <person name="Huang Y."/>
            <person name="Zhou Y."/>
            <person name="Wang S."/>
            <person name="Zhao G.P."/>
            <person name="Liu X."/>
            <person name="St Leger R.J."/>
            <person name="Wang C."/>
        </authorList>
    </citation>
    <scope>NUCLEOTIDE SEQUENCE [LARGE SCALE GENOMIC DNA]</scope>
    <source>
        <strain evidence="6 7">CM01</strain>
    </source>
</reference>
<dbReference type="Pfam" id="PF00271">
    <property type="entry name" value="Helicase_C"/>
    <property type="match status" value="1"/>
</dbReference>
<dbReference type="InterPro" id="IPR014001">
    <property type="entry name" value="Helicase_ATP-bd"/>
</dbReference>
<feature type="compositionally biased region" description="Basic and acidic residues" evidence="4">
    <location>
        <begin position="1112"/>
        <end position="1121"/>
    </location>
</feature>
<dbReference type="CDD" id="cd18008">
    <property type="entry name" value="DEXDc_SHPRH-like"/>
    <property type="match status" value="1"/>
</dbReference>
<dbReference type="AlphaFoldDB" id="G3JK99"/>
<dbReference type="Gene3D" id="3.40.50.300">
    <property type="entry name" value="P-loop containing nucleotide triphosphate hydrolases"/>
    <property type="match status" value="1"/>
</dbReference>
<evidence type="ECO:0000259" key="5">
    <source>
        <dbReference type="PROSITE" id="PS51194"/>
    </source>
</evidence>
<sequence>MSPPSAHYIPVGCLGVPRSEIKLEESLWQMDDTTWKACVRPKKQSAGRTLDDASQNAVVVSALQDAFLNPTTMQICSYLFRDNLAEFEYRVLPQFDYMVVVRVYLLADDALRGSINRSQFNLCKLRGYILEALDCTARAWSGEEAPHAGLKSPIEKNTMGETESSLLKLFNDIPSPVPDPSIISDPFLKNVATNVLQGNIPGLKSDLLPHQRRSTALMIQKEVCPGTVLDPRLSQLLDRNGRSWYLDPVARSIFRDAKYYDGVSGGILAEEMGTGKTIMCLALLLATRGFPTEAPEVYWRPAVPVRKSVGSLMDMAAACATRTSQPWMNYFGSTKKKDYHGTAIAKAFRQNPDFYIRPNALPRRRSWGETTGEIDPGGKKIYLSNTSLVIVPDNLLSQWEQEIEKHTEGLEVLVLTKTDRIPDVTTLLGYDILLFSLSRFQSIARDGDTSVTPLTKIHFKRCIVDEGHVLGNSKVSQKSCLLEGVDALHLTSRWIVTGTPSRGLYGLYDLPDLYGTNRQVSGDSAASSVSVPRGQRNRQSLLDQSSTELERKDVERLGAIAALYLKARPWANSASETEDTLARWTKYLYPAKNGPDAAGRWNCLKLTINSLIVRHQLHEVVDQLPPVDAKIVLLDGSFQDMLSLNIFAMMIIFNAVQSQRTDEDYFFHPRQRKSLLQIVQNLKQSSFFGGSFFNAEEIETAVKTAEEFLVKKEVKTSAEDEALLKTAIDFGHLVLTNKLRSLSYQFHEMPVCVTGFPGAAGKHWSLDGEENDQVCTSARMMLALQKLLYKAASHPQQLNYLLNGGLVQEGMLEREKARAEAASTGATSKKRNTPEILAGNTKLGDDSPKKSRSHGITGADPAPVLTDQAFSAALAKTELVSTVSAKLSYLIDGIVKYQKDEKIIIFYENENVAWYLASILDMLRVKHLIYARGIEVKKRAQYIRMFDDDETFRVLLMDLSQAAYGLDMHVASRVYFINPVLDPQVESQAIARARRIGQHRRVSVETLVLRHSIDEVILDRKQHMTQAEHSSAKTILDVTLINNWIQNAKIVPVGDAGHGHAGQMVSLATPLLVFGKGSGRLASPDAVTCREQTPATPAAWPPQAATTPPSGQKRERADSDATRVAIMVSRPAQRVRFIDDSPFN</sequence>
<dbReference type="CDD" id="cd18793">
    <property type="entry name" value="SF2_C_SNF"/>
    <property type="match status" value="1"/>
</dbReference>
<evidence type="ECO:0000256" key="1">
    <source>
        <dbReference type="ARBA" id="ARBA00022741"/>
    </source>
</evidence>
<keyword evidence="1" id="KW-0547">Nucleotide-binding</keyword>
<dbReference type="InterPro" id="IPR038718">
    <property type="entry name" value="SNF2-like_sf"/>
</dbReference>
<dbReference type="STRING" id="983644.G3JK99"/>
<dbReference type="SUPFAM" id="SSF52540">
    <property type="entry name" value="P-loop containing nucleoside triphosphate hydrolases"/>
    <property type="match status" value="2"/>
</dbReference>
<dbReference type="Pfam" id="PF00176">
    <property type="entry name" value="SNF2-rel_dom"/>
    <property type="match status" value="1"/>
</dbReference>
<dbReference type="VEuPathDB" id="FungiDB:CCM_05541"/>
<keyword evidence="7" id="KW-1185">Reference proteome</keyword>
<dbReference type="InterPro" id="IPR027417">
    <property type="entry name" value="P-loop_NTPase"/>
</dbReference>
<dbReference type="GO" id="GO:0005634">
    <property type="term" value="C:nucleus"/>
    <property type="evidence" value="ECO:0007669"/>
    <property type="project" value="TreeGrafter"/>
</dbReference>
<dbReference type="InterPro" id="IPR001650">
    <property type="entry name" value="Helicase_C-like"/>
</dbReference>
<proteinExistence type="predicted"/>
<organism evidence="6 7">
    <name type="scientific">Cordyceps militaris (strain CM01)</name>
    <name type="common">Caterpillar fungus</name>
    <dbReference type="NCBI Taxonomy" id="983644"/>
    <lineage>
        <taxon>Eukaryota</taxon>
        <taxon>Fungi</taxon>
        <taxon>Dikarya</taxon>
        <taxon>Ascomycota</taxon>
        <taxon>Pezizomycotina</taxon>
        <taxon>Sordariomycetes</taxon>
        <taxon>Hypocreomycetidae</taxon>
        <taxon>Hypocreales</taxon>
        <taxon>Cordycipitaceae</taxon>
        <taxon>Cordyceps</taxon>
    </lineage>
</organism>
<accession>G3JK99</accession>
<dbReference type="PROSITE" id="PS51194">
    <property type="entry name" value="HELICASE_CTER"/>
    <property type="match status" value="1"/>
</dbReference>
<keyword evidence="6" id="KW-0347">Helicase</keyword>
<dbReference type="Proteomes" id="UP000001610">
    <property type="component" value="Unassembled WGS sequence"/>
</dbReference>
<dbReference type="PANTHER" id="PTHR45626:SF51">
    <property type="entry name" value="SNF2-RELATED DOMAIN-CONTAINING PROTEIN"/>
    <property type="match status" value="1"/>
</dbReference>
<dbReference type="GO" id="GO:0005524">
    <property type="term" value="F:ATP binding"/>
    <property type="evidence" value="ECO:0007669"/>
    <property type="project" value="UniProtKB-KW"/>
</dbReference>
<keyword evidence="3" id="KW-0067">ATP-binding</keyword>
<evidence type="ECO:0000256" key="3">
    <source>
        <dbReference type="ARBA" id="ARBA00022840"/>
    </source>
</evidence>
<dbReference type="InterPro" id="IPR050628">
    <property type="entry name" value="SNF2_RAD54_helicase_TF"/>
</dbReference>
<feature type="region of interest" description="Disordered" evidence="4">
    <location>
        <begin position="817"/>
        <end position="860"/>
    </location>
</feature>
<evidence type="ECO:0000313" key="7">
    <source>
        <dbReference type="Proteomes" id="UP000001610"/>
    </source>
</evidence>
<feature type="compositionally biased region" description="Polar residues" evidence="4">
    <location>
        <begin position="537"/>
        <end position="547"/>
    </location>
</feature>
<dbReference type="SMART" id="SM00487">
    <property type="entry name" value="DEXDc"/>
    <property type="match status" value="1"/>
</dbReference>
<dbReference type="Gene3D" id="3.40.50.10810">
    <property type="entry name" value="Tandem AAA-ATPase domain"/>
    <property type="match status" value="2"/>
</dbReference>
<feature type="region of interest" description="Disordered" evidence="4">
    <location>
        <begin position="1090"/>
        <end position="1121"/>
    </location>
</feature>
<dbReference type="GO" id="GO:0004386">
    <property type="term" value="F:helicase activity"/>
    <property type="evidence" value="ECO:0007669"/>
    <property type="project" value="UniProtKB-KW"/>
</dbReference>
<dbReference type="GO" id="GO:0016787">
    <property type="term" value="F:hydrolase activity"/>
    <property type="evidence" value="ECO:0007669"/>
    <property type="project" value="UniProtKB-KW"/>
</dbReference>
<dbReference type="GO" id="GO:0008094">
    <property type="term" value="F:ATP-dependent activity, acting on DNA"/>
    <property type="evidence" value="ECO:0007669"/>
    <property type="project" value="TreeGrafter"/>
</dbReference>
<feature type="region of interest" description="Disordered" evidence="4">
    <location>
        <begin position="524"/>
        <end position="547"/>
    </location>
</feature>
<keyword evidence="2" id="KW-0378">Hydrolase</keyword>
<dbReference type="eggNOG" id="KOG1001">
    <property type="taxonomic scope" value="Eukaryota"/>
</dbReference>
<dbReference type="RefSeq" id="XP_006670748.1">
    <property type="nucleotide sequence ID" value="XM_006670685.1"/>
</dbReference>
<dbReference type="OrthoDB" id="2801544at2759"/>
<dbReference type="EMBL" id="JH126402">
    <property type="protein sequence ID" value="EGX91383.1"/>
    <property type="molecule type" value="Genomic_DNA"/>
</dbReference>
<dbReference type="GO" id="GO:0006281">
    <property type="term" value="P:DNA repair"/>
    <property type="evidence" value="ECO:0007669"/>
    <property type="project" value="TreeGrafter"/>
</dbReference>
<dbReference type="InterPro" id="IPR049730">
    <property type="entry name" value="SNF2/RAD54-like_C"/>
</dbReference>
<dbReference type="KEGG" id="cmt:CCM_05541"/>
<feature type="compositionally biased region" description="Low complexity" evidence="4">
    <location>
        <begin position="1092"/>
        <end position="1109"/>
    </location>
</feature>
<dbReference type="InParanoid" id="G3JK99"/>
<evidence type="ECO:0000256" key="2">
    <source>
        <dbReference type="ARBA" id="ARBA00022801"/>
    </source>
</evidence>
<dbReference type="OMA" id="NLVDHWL"/>
<name>G3JK99_CORMM</name>
<dbReference type="PANTHER" id="PTHR45626">
    <property type="entry name" value="TRANSCRIPTION TERMINATION FACTOR 2-RELATED"/>
    <property type="match status" value="1"/>
</dbReference>
<dbReference type="HOGENOM" id="CLU_003233_1_0_1"/>